<evidence type="ECO:0000256" key="7">
    <source>
        <dbReference type="PROSITE-ProRule" id="PRU00176"/>
    </source>
</evidence>
<feature type="region of interest" description="Disordered" evidence="8">
    <location>
        <begin position="390"/>
        <end position="447"/>
    </location>
</feature>
<keyword evidence="5" id="KW-0508">mRNA splicing</keyword>
<evidence type="ECO:0000256" key="3">
    <source>
        <dbReference type="ARBA" id="ARBA00022728"/>
    </source>
</evidence>
<dbReference type="Pfam" id="PF00076">
    <property type="entry name" value="RRM_1"/>
    <property type="match status" value="1"/>
</dbReference>
<feature type="region of interest" description="Disordered" evidence="8">
    <location>
        <begin position="549"/>
        <end position="596"/>
    </location>
</feature>
<evidence type="ECO:0000256" key="1">
    <source>
        <dbReference type="ARBA" id="ARBA00004123"/>
    </source>
</evidence>
<keyword evidence="3" id="KW-0747">Spliceosome</keyword>
<dbReference type="Proteomes" id="UP001287286">
    <property type="component" value="Unassembled WGS sequence"/>
</dbReference>
<evidence type="ECO:0000256" key="5">
    <source>
        <dbReference type="ARBA" id="ARBA00023187"/>
    </source>
</evidence>
<dbReference type="SUPFAM" id="SSF54928">
    <property type="entry name" value="RNA-binding domain, RBD"/>
    <property type="match status" value="1"/>
</dbReference>
<evidence type="ECO:0000313" key="10">
    <source>
        <dbReference type="EMBL" id="KAK4077641.1"/>
    </source>
</evidence>
<organism evidence="10 11">
    <name type="scientific">Purpureocillium lilacinum</name>
    <name type="common">Paecilomyces lilacinus</name>
    <dbReference type="NCBI Taxonomy" id="33203"/>
    <lineage>
        <taxon>Eukaryota</taxon>
        <taxon>Fungi</taxon>
        <taxon>Dikarya</taxon>
        <taxon>Ascomycota</taxon>
        <taxon>Pezizomycotina</taxon>
        <taxon>Sordariomycetes</taxon>
        <taxon>Hypocreomycetidae</taxon>
        <taxon>Hypocreales</taxon>
        <taxon>Ophiocordycipitaceae</taxon>
        <taxon>Purpureocillium</taxon>
    </lineage>
</organism>
<keyword evidence="11" id="KW-1185">Reference proteome</keyword>
<feature type="domain" description="RRM" evidence="9">
    <location>
        <begin position="454"/>
        <end position="527"/>
    </location>
</feature>
<evidence type="ECO:0000256" key="4">
    <source>
        <dbReference type="ARBA" id="ARBA00022884"/>
    </source>
</evidence>
<sequence>MREGGEREVGVAGVAWDPQWRREVLWPDLGLASQFRGPLSLSFFFAHANWAAPDYCAPASAATVVSAGWGGRNLRFAARPGPGEGRIGQAVEPQPRPDTNTNANPGCECEPIRLDASGALDDALEAPLGMAGRLEVLRYRGLMRGSTTSSGTATGPGGRQRASKKGALHCNEAARAPPVSIRFQTDSADAVDVAASPTHHHPRRRAPVAVAVVATASVTMPPQIKQDLNRSGWESTDFPSVCENCLPDNPYVKMIKEDYGAECKLCTRPFTVFSWNADRNQGRKKRTNICLTCARLKNCCQSCMLDLSFGLPIAVRDAALKMVAPGPQSDINREYFAQNNEKLIEEGKAGIEEYEKTDDKARELLRRLAASKPYFRKGRTVDESELAAAEGSTAGGNAAVGAGVGGPGPIRTRDSRAAAAAGARPRGGKGRFPSAAQLPPSPKDWLPPDDKNIMSLFVTGVEDDLPEHKLRDFFKVHGKIKSLVCSHMSHCAFVNYETREAAERAAAACQGRAVIAGCPLRIRWGQPKAIGTMDREQRGQMLRDARIAKSGGQQRAIEGGSSQQGGSGQARIAAPPTVAAPPGADEAPNYASLSGD</sequence>
<dbReference type="CDD" id="cd12265">
    <property type="entry name" value="RRM_SLT11"/>
    <property type="match status" value="1"/>
</dbReference>
<dbReference type="InterPro" id="IPR000504">
    <property type="entry name" value="RRM_dom"/>
</dbReference>
<dbReference type="PROSITE" id="PS50102">
    <property type="entry name" value="RRM"/>
    <property type="match status" value="1"/>
</dbReference>
<evidence type="ECO:0000259" key="9">
    <source>
        <dbReference type="PROSITE" id="PS50102"/>
    </source>
</evidence>
<protein>
    <recommendedName>
        <fullName evidence="9">RRM domain-containing protein</fullName>
    </recommendedName>
</protein>
<dbReference type="InterPro" id="IPR039171">
    <property type="entry name" value="Cwc2/Slt11"/>
</dbReference>
<dbReference type="Pfam" id="PF21369">
    <property type="entry name" value="STL11_N"/>
    <property type="match status" value="1"/>
</dbReference>
<accession>A0ABR0BHH5</accession>
<keyword evidence="4 7" id="KW-0694">RNA-binding</keyword>
<reference evidence="10 11" key="1">
    <citation type="journal article" date="2024" name="Microbiol. Resour. Announc.">
        <title>Genome annotations for the ascomycete fungi Trichoderma harzianum, Trichoderma aggressivum, and Purpureocillium lilacinum.</title>
        <authorList>
            <person name="Beijen E.P.W."/>
            <person name="Ohm R.A."/>
        </authorList>
    </citation>
    <scope>NUCLEOTIDE SEQUENCE [LARGE SCALE GENOMIC DNA]</scope>
    <source>
        <strain evidence="10 11">CBS 150709</strain>
    </source>
</reference>
<evidence type="ECO:0000256" key="8">
    <source>
        <dbReference type="SAM" id="MobiDB-lite"/>
    </source>
</evidence>
<dbReference type="InterPro" id="IPR035979">
    <property type="entry name" value="RBD_domain_sf"/>
</dbReference>
<evidence type="ECO:0000256" key="2">
    <source>
        <dbReference type="ARBA" id="ARBA00022664"/>
    </source>
</evidence>
<evidence type="ECO:0000313" key="11">
    <source>
        <dbReference type="Proteomes" id="UP001287286"/>
    </source>
</evidence>
<dbReference type="Gene3D" id="3.30.70.330">
    <property type="match status" value="1"/>
</dbReference>
<dbReference type="PANTHER" id="PTHR14089:SF6">
    <property type="entry name" value="PRE-MRNA-SPLICING FACTOR RBM22"/>
    <property type="match status" value="1"/>
</dbReference>
<dbReference type="PANTHER" id="PTHR14089">
    <property type="entry name" value="PRE-MRNA-SPLICING FACTOR RBM22"/>
    <property type="match status" value="1"/>
</dbReference>
<evidence type="ECO:0000256" key="6">
    <source>
        <dbReference type="ARBA" id="ARBA00023242"/>
    </source>
</evidence>
<dbReference type="SMART" id="SM00360">
    <property type="entry name" value="RRM"/>
    <property type="match status" value="1"/>
</dbReference>
<comment type="caution">
    <text evidence="10">The sequence shown here is derived from an EMBL/GenBank/DDBJ whole genome shotgun (WGS) entry which is preliminary data.</text>
</comment>
<dbReference type="InterPro" id="IPR012677">
    <property type="entry name" value="Nucleotide-bd_a/b_plait_sf"/>
</dbReference>
<proteinExistence type="predicted"/>
<keyword evidence="6" id="KW-0539">Nucleus</keyword>
<dbReference type="InterPro" id="IPR034356">
    <property type="entry name" value="Slt11_RRM"/>
</dbReference>
<gene>
    <name evidence="10" type="ORF">Purlil1_12236</name>
</gene>
<keyword evidence="2" id="KW-0507">mRNA processing</keyword>
<comment type="subcellular location">
    <subcellularLocation>
        <location evidence="1">Nucleus</location>
    </subcellularLocation>
</comment>
<dbReference type="InterPro" id="IPR048995">
    <property type="entry name" value="STL11/RBM22-like_N"/>
</dbReference>
<feature type="compositionally biased region" description="Low complexity" evidence="8">
    <location>
        <begin position="569"/>
        <end position="584"/>
    </location>
</feature>
<name>A0ABR0BHH5_PURLI</name>
<dbReference type="EMBL" id="JAWRVI010000094">
    <property type="protein sequence ID" value="KAK4077641.1"/>
    <property type="molecule type" value="Genomic_DNA"/>
</dbReference>
<feature type="region of interest" description="Disordered" evidence="8">
    <location>
        <begin position="81"/>
        <end position="103"/>
    </location>
</feature>